<feature type="signal peptide" evidence="2">
    <location>
        <begin position="1"/>
        <end position="21"/>
    </location>
</feature>
<dbReference type="InterPro" id="IPR022061">
    <property type="entry name" value="DUF3617"/>
</dbReference>
<dbReference type="Proteomes" id="UP001595530">
    <property type="component" value="Unassembled WGS sequence"/>
</dbReference>
<feature type="compositionally biased region" description="Polar residues" evidence="1">
    <location>
        <begin position="128"/>
        <end position="140"/>
    </location>
</feature>
<keyword evidence="4" id="KW-1185">Reference proteome</keyword>
<dbReference type="RefSeq" id="WP_390323903.1">
    <property type="nucleotide sequence ID" value="NZ_JBHRTP010000089.1"/>
</dbReference>
<evidence type="ECO:0000256" key="2">
    <source>
        <dbReference type="SAM" id="SignalP"/>
    </source>
</evidence>
<name>A0ABV7FA48_9BURK</name>
<proteinExistence type="predicted"/>
<dbReference type="EMBL" id="JBHRTP010000089">
    <property type="protein sequence ID" value="MFC3110785.1"/>
    <property type="molecule type" value="Genomic_DNA"/>
</dbReference>
<feature type="chain" id="PRO_5045966160" evidence="2">
    <location>
        <begin position="22"/>
        <end position="154"/>
    </location>
</feature>
<dbReference type="Pfam" id="PF12276">
    <property type="entry name" value="DUF3617"/>
    <property type="match status" value="1"/>
</dbReference>
<feature type="region of interest" description="Disordered" evidence="1">
    <location>
        <begin position="127"/>
        <end position="154"/>
    </location>
</feature>
<evidence type="ECO:0000313" key="3">
    <source>
        <dbReference type="EMBL" id="MFC3110785.1"/>
    </source>
</evidence>
<accession>A0ABV7FA48</accession>
<evidence type="ECO:0000256" key="1">
    <source>
        <dbReference type="SAM" id="MobiDB-lite"/>
    </source>
</evidence>
<organism evidence="3 4">
    <name type="scientific">Undibacterium arcticum</name>
    <dbReference type="NCBI Taxonomy" id="1762892"/>
    <lineage>
        <taxon>Bacteria</taxon>
        <taxon>Pseudomonadati</taxon>
        <taxon>Pseudomonadota</taxon>
        <taxon>Betaproteobacteria</taxon>
        <taxon>Burkholderiales</taxon>
        <taxon>Oxalobacteraceae</taxon>
        <taxon>Undibacterium</taxon>
    </lineage>
</organism>
<gene>
    <name evidence="3" type="ORF">ACFOFO_23000</name>
</gene>
<evidence type="ECO:0000313" key="4">
    <source>
        <dbReference type="Proteomes" id="UP001595530"/>
    </source>
</evidence>
<protein>
    <submittedName>
        <fullName evidence="3">DUF3617 domain-containing protein</fullName>
    </submittedName>
</protein>
<sequence length="154" mass="16673">MRRTLAPLVFVSALLVSTANAADHHMRPGLWEMTTTSDLLNLVPLIPPDQMQNLMALAKQNGFELPDIQNGAAMSKACVTQAMADQKNPLDFYQNRSGCTAKNASHIGNKYRMDFVCSSARLKGNGTAEGTLTSPESFSGRTEFDGLVQGNPVQ</sequence>
<reference evidence="4" key="1">
    <citation type="journal article" date="2019" name="Int. J. Syst. Evol. Microbiol.">
        <title>The Global Catalogue of Microorganisms (GCM) 10K type strain sequencing project: providing services to taxonomists for standard genome sequencing and annotation.</title>
        <authorList>
            <consortium name="The Broad Institute Genomics Platform"/>
            <consortium name="The Broad Institute Genome Sequencing Center for Infectious Disease"/>
            <person name="Wu L."/>
            <person name="Ma J."/>
        </authorList>
    </citation>
    <scope>NUCLEOTIDE SEQUENCE [LARGE SCALE GENOMIC DNA]</scope>
    <source>
        <strain evidence="4">KCTC 42986</strain>
    </source>
</reference>
<comment type="caution">
    <text evidence="3">The sequence shown here is derived from an EMBL/GenBank/DDBJ whole genome shotgun (WGS) entry which is preliminary data.</text>
</comment>
<keyword evidence="2" id="KW-0732">Signal</keyword>